<dbReference type="AlphaFoldDB" id="A0AAV5JHX5"/>
<gene>
    <name evidence="2" type="ORF">SLEP1_g24210</name>
</gene>
<evidence type="ECO:0000256" key="1">
    <source>
        <dbReference type="SAM" id="MobiDB-lite"/>
    </source>
</evidence>
<evidence type="ECO:0000313" key="2">
    <source>
        <dbReference type="EMBL" id="GKV13152.1"/>
    </source>
</evidence>
<proteinExistence type="predicted"/>
<feature type="region of interest" description="Disordered" evidence="1">
    <location>
        <begin position="1"/>
        <end position="38"/>
    </location>
</feature>
<organism evidence="2 3">
    <name type="scientific">Rubroshorea leprosula</name>
    <dbReference type="NCBI Taxonomy" id="152421"/>
    <lineage>
        <taxon>Eukaryota</taxon>
        <taxon>Viridiplantae</taxon>
        <taxon>Streptophyta</taxon>
        <taxon>Embryophyta</taxon>
        <taxon>Tracheophyta</taxon>
        <taxon>Spermatophyta</taxon>
        <taxon>Magnoliopsida</taxon>
        <taxon>eudicotyledons</taxon>
        <taxon>Gunneridae</taxon>
        <taxon>Pentapetalae</taxon>
        <taxon>rosids</taxon>
        <taxon>malvids</taxon>
        <taxon>Malvales</taxon>
        <taxon>Dipterocarpaceae</taxon>
        <taxon>Rubroshorea</taxon>
    </lineage>
</organism>
<reference evidence="2 3" key="1">
    <citation type="journal article" date="2021" name="Commun. Biol.">
        <title>The genome of Shorea leprosula (Dipterocarpaceae) highlights the ecological relevance of drought in aseasonal tropical rainforests.</title>
        <authorList>
            <person name="Ng K.K.S."/>
            <person name="Kobayashi M.J."/>
            <person name="Fawcett J.A."/>
            <person name="Hatakeyama M."/>
            <person name="Paape T."/>
            <person name="Ng C.H."/>
            <person name="Ang C.C."/>
            <person name="Tnah L.H."/>
            <person name="Lee C.T."/>
            <person name="Nishiyama T."/>
            <person name="Sese J."/>
            <person name="O'Brien M.J."/>
            <person name="Copetti D."/>
            <person name="Mohd Noor M.I."/>
            <person name="Ong R.C."/>
            <person name="Putra M."/>
            <person name="Sireger I.Z."/>
            <person name="Indrioko S."/>
            <person name="Kosugi Y."/>
            <person name="Izuno A."/>
            <person name="Isagi Y."/>
            <person name="Lee S.L."/>
            <person name="Shimizu K.K."/>
        </authorList>
    </citation>
    <scope>NUCLEOTIDE SEQUENCE [LARGE SCALE GENOMIC DNA]</scope>
    <source>
        <strain evidence="2">214</strain>
    </source>
</reference>
<accession>A0AAV5JHX5</accession>
<protein>
    <submittedName>
        <fullName evidence="2">Uncharacterized protein</fullName>
    </submittedName>
</protein>
<dbReference type="EMBL" id="BPVZ01000038">
    <property type="protein sequence ID" value="GKV13152.1"/>
    <property type="molecule type" value="Genomic_DNA"/>
</dbReference>
<sequence length="56" mass="6255">MGSWSSLELEHSRISSNTPPPPSSPLKIGETLGGQGIKRTRENKYDHLVPTLDEYF</sequence>
<name>A0AAV5JHX5_9ROSI</name>
<dbReference type="Proteomes" id="UP001054252">
    <property type="component" value="Unassembled WGS sequence"/>
</dbReference>
<keyword evidence="3" id="KW-1185">Reference proteome</keyword>
<evidence type="ECO:0000313" key="3">
    <source>
        <dbReference type="Proteomes" id="UP001054252"/>
    </source>
</evidence>
<comment type="caution">
    <text evidence="2">The sequence shown here is derived from an EMBL/GenBank/DDBJ whole genome shotgun (WGS) entry which is preliminary data.</text>
</comment>